<dbReference type="InterPro" id="IPR006070">
    <property type="entry name" value="Sua5-like_dom"/>
</dbReference>
<reference evidence="2" key="1">
    <citation type="submission" date="2019-08" db="EMBL/GenBank/DDBJ databases">
        <authorList>
            <person name="Kucharzyk K."/>
            <person name="Murdoch R.W."/>
            <person name="Higgins S."/>
            <person name="Loffler F."/>
        </authorList>
    </citation>
    <scope>NUCLEOTIDE SEQUENCE</scope>
</reference>
<feature type="domain" description="YrdC-like" evidence="1">
    <location>
        <begin position="9"/>
        <end position="94"/>
    </location>
</feature>
<dbReference type="Gene3D" id="3.90.870.10">
    <property type="entry name" value="DHBP synthase"/>
    <property type="match status" value="1"/>
</dbReference>
<dbReference type="Pfam" id="PF01300">
    <property type="entry name" value="Sua5_yciO_yrdC"/>
    <property type="match status" value="1"/>
</dbReference>
<name>A0A645I1X7_9ZZZZ</name>
<gene>
    <name evidence="2" type="ORF">SDC9_192842</name>
</gene>
<evidence type="ECO:0000259" key="1">
    <source>
        <dbReference type="Pfam" id="PF01300"/>
    </source>
</evidence>
<organism evidence="2">
    <name type="scientific">bioreactor metagenome</name>
    <dbReference type="NCBI Taxonomy" id="1076179"/>
    <lineage>
        <taxon>unclassified sequences</taxon>
        <taxon>metagenomes</taxon>
        <taxon>ecological metagenomes</taxon>
    </lineage>
</organism>
<comment type="caution">
    <text evidence="2">The sequence shown here is derived from an EMBL/GenBank/DDBJ whole genome shotgun (WGS) entry which is preliminary data.</text>
</comment>
<dbReference type="GO" id="GO:0003725">
    <property type="term" value="F:double-stranded RNA binding"/>
    <property type="evidence" value="ECO:0007669"/>
    <property type="project" value="InterPro"/>
</dbReference>
<dbReference type="AlphaFoldDB" id="A0A645I1X7"/>
<evidence type="ECO:0000313" key="2">
    <source>
        <dbReference type="EMBL" id="MPN45275.1"/>
    </source>
</evidence>
<dbReference type="EMBL" id="VSSQ01105032">
    <property type="protein sequence ID" value="MPN45275.1"/>
    <property type="molecule type" value="Genomic_DNA"/>
</dbReference>
<sequence length="115" mass="12573">MAWDLIDLSEKAITIIYSSTRNLAQNILTKDAAVAIMVTTDHFAKAICAQFRNPIAFLTTTSASKTTATLLSEISNTAISSADYVVKNQQAKKNTAQLPALIKLKKGNLFEIIRK</sequence>
<accession>A0A645I1X7</accession>
<protein>
    <recommendedName>
        <fullName evidence="1">YrdC-like domain-containing protein</fullName>
    </recommendedName>
</protein>
<proteinExistence type="predicted"/>